<dbReference type="SUPFAM" id="SSF53756">
    <property type="entry name" value="UDP-Glycosyltransferase/glycogen phosphorylase"/>
    <property type="match status" value="1"/>
</dbReference>
<protein>
    <submittedName>
        <fullName evidence="3">Glycosyltransferase family 4 protein</fullName>
    </submittedName>
</protein>
<dbReference type="Pfam" id="PF13439">
    <property type="entry name" value="Glyco_transf_4"/>
    <property type="match status" value="1"/>
</dbReference>
<dbReference type="PANTHER" id="PTHR45947:SF3">
    <property type="entry name" value="SULFOQUINOVOSYL TRANSFERASE SQD2"/>
    <property type="match status" value="1"/>
</dbReference>
<evidence type="ECO:0000313" key="4">
    <source>
        <dbReference type="Proteomes" id="UP001203665"/>
    </source>
</evidence>
<dbReference type="PANTHER" id="PTHR45947">
    <property type="entry name" value="SULFOQUINOVOSYL TRANSFERASE SQD2"/>
    <property type="match status" value="1"/>
</dbReference>
<evidence type="ECO:0000259" key="1">
    <source>
        <dbReference type="Pfam" id="PF00534"/>
    </source>
</evidence>
<dbReference type="Pfam" id="PF00534">
    <property type="entry name" value="Glycos_transf_1"/>
    <property type="match status" value="1"/>
</dbReference>
<feature type="domain" description="Glycosyl transferase family 1" evidence="1">
    <location>
        <begin position="194"/>
        <end position="348"/>
    </location>
</feature>
<dbReference type="InterPro" id="IPR001296">
    <property type="entry name" value="Glyco_trans_1"/>
</dbReference>
<gene>
    <name evidence="3" type="ORF">NDM98_21875</name>
</gene>
<dbReference type="CDD" id="cd03801">
    <property type="entry name" value="GT4_PimA-like"/>
    <property type="match status" value="1"/>
</dbReference>
<name>A0ABT0XQ36_9BACI</name>
<dbReference type="EMBL" id="JAMQJY010000006">
    <property type="protein sequence ID" value="MCM2677805.1"/>
    <property type="molecule type" value="Genomic_DNA"/>
</dbReference>
<dbReference type="Gene3D" id="3.40.50.2000">
    <property type="entry name" value="Glycogen Phosphorylase B"/>
    <property type="match status" value="2"/>
</dbReference>
<evidence type="ECO:0000259" key="2">
    <source>
        <dbReference type="Pfam" id="PF13439"/>
    </source>
</evidence>
<evidence type="ECO:0000313" key="3">
    <source>
        <dbReference type="EMBL" id="MCM2677805.1"/>
    </source>
</evidence>
<organism evidence="3 4">
    <name type="scientific">Alkalicoccobacillus plakortidis</name>
    <dbReference type="NCBI Taxonomy" id="444060"/>
    <lineage>
        <taxon>Bacteria</taxon>
        <taxon>Bacillati</taxon>
        <taxon>Bacillota</taxon>
        <taxon>Bacilli</taxon>
        <taxon>Bacillales</taxon>
        <taxon>Bacillaceae</taxon>
        <taxon>Alkalicoccobacillus</taxon>
    </lineage>
</organism>
<dbReference type="InterPro" id="IPR050194">
    <property type="entry name" value="Glycosyltransferase_grp1"/>
</dbReference>
<dbReference type="InterPro" id="IPR028098">
    <property type="entry name" value="Glyco_trans_4-like_N"/>
</dbReference>
<reference evidence="3" key="1">
    <citation type="submission" date="2022-06" db="EMBL/GenBank/DDBJ databases">
        <title>Alkalicoccobacillus porphyridii sp. nov., isolated from a marine red alga, Porphyridium purpureum and reclassification of Shouchella plakortidis and Shouchella gibsonii as Alkalicoccobacillus plakortidis comb. nov. and Alkalicoccobacillus gibsonii comb. nov.</title>
        <authorList>
            <person name="Kim K.H."/>
            <person name="Lee J.K."/>
            <person name="Han D.M."/>
            <person name="Baek J.H."/>
            <person name="Jeon C.O."/>
        </authorList>
    </citation>
    <scope>NUCLEOTIDE SEQUENCE</scope>
    <source>
        <strain evidence="3">DSM 19153</strain>
    </source>
</reference>
<dbReference type="Proteomes" id="UP001203665">
    <property type="component" value="Unassembled WGS sequence"/>
</dbReference>
<comment type="caution">
    <text evidence="3">The sequence shown here is derived from an EMBL/GenBank/DDBJ whole genome shotgun (WGS) entry which is preliminary data.</text>
</comment>
<keyword evidence="4" id="KW-1185">Reference proteome</keyword>
<proteinExistence type="predicted"/>
<dbReference type="RefSeq" id="WP_251611603.1">
    <property type="nucleotide sequence ID" value="NZ_JAMQJY010000006.1"/>
</dbReference>
<feature type="domain" description="Glycosyltransferase subfamily 4-like N-terminal" evidence="2">
    <location>
        <begin position="10"/>
        <end position="177"/>
    </location>
</feature>
<sequence length="380" mass="42184">MGIPPCHCCGLSIHVSHLAHELAKKSYEVHVLTSYVDGLPSHQEENGVHVHRVQGLNPHAASFNDWIGGLNFAMVKAGEELAKTQKIDLIHAHDWLVSVAAIGLKQKLQLPLLATIHATESGRINGSLNSRQEMIRLKEERLMHEAKQIIVCSQSMKRELTHDYRMSKNKISIIPNASRVSQSTNSDSLSQTQINSIYCFGRLVPEKGFQILLQALHLLKDRNKSVHVTIAGEGPYKESLERMAKELDVSNRVSFVGFLEPEECLRQLEKADIVVIPSLYEPFGLAALEAMSSAKAVIASKVGGLVELVTHNQTGLLVEPGDARDLATQLERLVDNSDEVKKLGQEAATHVFETYSLEKTAQLTIEQMNRMIKERTVSIN</sequence>
<accession>A0ABT0XQ36</accession>